<dbReference type="Gene3D" id="3.40.50.150">
    <property type="entry name" value="Vaccinia Virus protein VP39"/>
    <property type="match status" value="1"/>
</dbReference>
<dbReference type="InterPro" id="IPR029063">
    <property type="entry name" value="SAM-dependent_MTases_sf"/>
</dbReference>
<name>A0ABS2SZX0_9BACI</name>
<dbReference type="Gene3D" id="1.10.1020.10">
    <property type="entry name" value="Adenine-specific Methyltransferase, Domain 2"/>
    <property type="match status" value="1"/>
</dbReference>
<dbReference type="PANTHER" id="PTHR30481">
    <property type="entry name" value="DNA ADENINE METHYLASE"/>
    <property type="match status" value="1"/>
</dbReference>
<dbReference type="NCBIfam" id="TIGR00571">
    <property type="entry name" value="dam"/>
    <property type="match status" value="1"/>
</dbReference>
<proteinExistence type="inferred from homology"/>
<evidence type="ECO:0000256" key="7">
    <source>
        <dbReference type="RuleBase" id="RU361257"/>
    </source>
</evidence>
<evidence type="ECO:0000256" key="6">
    <source>
        <dbReference type="ARBA" id="ARBA00047942"/>
    </source>
</evidence>
<dbReference type="InterPro" id="IPR023095">
    <property type="entry name" value="Ade_MeTrfase_dom_2"/>
</dbReference>
<protein>
    <recommendedName>
        <fullName evidence="2 7">Site-specific DNA-methyltransferase (adenine-specific)</fullName>
        <ecNumber evidence="2 7">2.1.1.72</ecNumber>
    </recommendedName>
</protein>
<dbReference type="Pfam" id="PF02086">
    <property type="entry name" value="MethyltransfD12"/>
    <property type="match status" value="1"/>
</dbReference>
<sequence length="282" mass="33044">MEKKLRTPFKWAGGKRQLLPLLHQYVPLHYERYIEPFAGGAALCFSLAPPKALIGDVNQPLINTYKVIRDKCEQLLEDLQLHQNQEAYYYAMRDLDRQANYQALSAVEQASRFLFLNRTSYGGLYRVNKKGQANMPFGHYKKPNIMNEKVIRQASSYLQQEHIHIEKADFVETVLQAEENDFVYFDPPYYSESKRSFGAYTKPFTLYDHIRLKRMFKQLDERGCYLLLSHSDHAMARELYGEYPLFATNATRLVNANVHERMGEKEVLIMNKRLWDEKAVLA</sequence>
<dbReference type="Proteomes" id="UP001179280">
    <property type="component" value="Unassembled WGS sequence"/>
</dbReference>
<comment type="catalytic activity">
    <reaction evidence="6 7">
        <text>a 2'-deoxyadenosine in DNA + S-adenosyl-L-methionine = an N(6)-methyl-2'-deoxyadenosine in DNA + S-adenosyl-L-homocysteine + H(+)</text>
        <dbReference type="Rhea" id="RHEA:15197"/>
        <dbReference type="Rhea" id="RHEA-COMP:12418"/>
        <dbReference type="Rhea" id="RHEA-COMP:12419"/>
        <dbReference type="ChEBI" id="CHEBI:15378"/>
        <dbReference type="ChEBI" id="CHEBI:57856"/>
        <dbReference type="ChEBI" id="CHEBI:59789"/>
        <dbReference type="ChEBI" id="CHEBI:90615"/>
        <dbReference type="ChEBI" id="CHEBI:90616"/>
        <dbReference type="EC" id="2.1.1.72"/>
    </reaction>
</comment>
<dbReference type="PROSITE" id="PS00092">
    <property type="entry name" value="N6_MTASE"/>
    <property type="match status" value="1"/>
</dbReference>
<dbReference type="EC" id="2.1.1.72" evidence="2 7"/>
<dbReference type="EMBL" id="JAFBCV010000015">
    <property type="protein sequence ID" value="MBM7840566.1"/>
    <property type="molecule type" value="Genomic_DNA"/>
</dbReference>
<dbReference type="InterPro" id="IPR002052">
    <property type="entry name" value="DNA_methylase_N6_adenine_CS"/>
</dbReference>
<dbReference type="InterPro" id="IPR012327">
    <property type="entry name" value="MeTrfase_D12"/>
</dbReference>
<organism evidence="8 9">
    <name type="scientific">Shouchella xiaoxiensis</name>
    <dbReference type="NCBI Taxonomy" id="766895"/>
    <lineage>
        <taxon>Bacteria</taxon>
        <taxon>Bacillati</taxon>
        <taxon>Bacillota</taxon>
        <taxon>Bacilli</taxon>
        <taxon>Bacillales</taxon>
        <taxon>Bacillaceae</taxon>
        <taxon>Shouchella</taxon>
    </lineage>
</organism>
<evidence type="ECO:0000256" key="4">
    <source>
        <dbReference type="ARBA" id="ARBA00022679"/>
    </source>
</evidence>
<accession>A0ABS2SZX0</accession>
<dbReference type="GO" id="GO:0009007">
    <property type="term" value="F:site-specific DNA-methyltransferase (adenine-specific) activity"/>
    <property type="evidence" value="ECO:0007669"/>
    <property type="project" value="UniProtKB-EC"/>
</dbReference>
<evidence type="ECO:0000256" key="1">
    <source>
        <dbReference type="ARBA" id="ARBA00006594"/>
    </source>
</evidence>
<keyword evidence="5 7" id="KW-0949">S-adenosyl-L-methionine</keyword>
<dbReference type="PIRSF" id="PIRSF000398">
    <property type="entry name" value="M_m6A_EcoRV"/>
    <property type="match status" value="1"/>
</dbReference>
<comment type="similarity">
    <text evidence="1 7">Belongs to the N(4)/N(6)-methyltransferase family.</text>
</comment>
<dbReference type="SUPFAM" id="SSF53335">
    <property type="entry name" value="S-adenosyl-L-methionine-dependent methyltransferases"/>
    <property type="match status" value="1"/>
</dbReference>
<keyword evidence="9" id="KW-1185">Reference proteome</keyword>
<keyword evidence="3 7" id="KW-0489">Methyltransferase</keyword>
<dbReference type="GO" id="GO:0032259">
    <property type="term" value="P:methylation"/>
    <property type="evidence" value="ECO:0007669"/>
    <property type="project" value="UniProtKB-KW"/>
</dbReference>
<evidence type="ECO:0000256" key="5">
    <source>
        <dbReference type="ARBA" id="ARBA00022691"/>
    </source>
</evidence>
<gene>
    <name evidence="8" type="ORF">JOC54_003859</name>
</gene>
<dbReference type="RefSeq" id="WP_204468231.1">
    <property type="nucleotide sequence ID" value="NZ_JAFBCV010000015.1"/>
</dbReference>
<evidence type="ECO:0000256" key="2">
    <source>
        <dbReference type="ARBA" id="ARBA00011900"/>
    </source>
</evidence>
<dbReference type="PANTHER" id="PTHR30481:SF3">
    <property type="entry name" value="DNA ADENINE METHYLASE"/>
    <property type="match status" value="1"/>
</dbReference>
<dbReference type="PRINTS" id="PR00505">
    <property type="entry name" value="D12N6MTFRASE"/>
</dbReference>
<evidence type="ECO:0000313" key="8">
    <source>
        <dbReference type="EMBL" id="MBM7840566.1"/>
    </source>
</evidence>
<comment type="caution">
    <text evidence="8">The sequence shown here is derived from an EMBL/GenBank/DDBJ whole genome shotgun (WGS) entry which is preliminary data.</text>
</comment>
<keyword evidence="4 7" id="KW-0808">Transferase</keyword>
<dbReference type="InterPro" id="IPR012263">
    <property type="entry name" value="M_m6A_EcoRV"/>
</dbReference>
<evidence type="ECO:0000256" key="3">
    <source>
        <dbReference type="ARBA" id="ARBA00022603"/>
    </source>
</evidence>
<evidence type="ECO:0000313" key="9">
    <source>
        <dbReference type="Proteomes" id="UP001179280"/>
    </source>
</evidence>
<reference evidence="8" key="1">
    <citation type="submission" date="2021-01" db="EMBL/GenBank/DDBJ databases">
        <title>Genomic Encyclopedia of Type Strains, Phase IV (KMG-IV): sequencing the most valuable type-strain genomes for metagenomic binning, comparative biology and taxonomic classification.</title>
        <authorList>
            <person name="Goeker M."/>
        </authorList>
    </citation>
    <scope>NUCLEOTIDE SEQUENCE</scope>
    <source>
        <strain evidence="8">DSM 21943</strain>
    </source>
</reference>